<keyword evidence="1" id="KW-0472">Membrane</keyword>
<evidence type="ECO:0000313" key="2">
    <source>
        <dbReference type="EMBL" id="OES43367.1"/>
    </source>
</evidence>
<dbReference type="InterPro" id="IPR020275">
    <property type="entry name" value="DUF5592"/>
</dbReference>
<proteinExistence type="predicted"/>
<feature type="transmembrane region" description="Helical" evidence="1">
    <location>
        <begin position="21"/>
        <end position="41"/>
    </location>
</feature>
<gene>
    <name evidence="2" type="ORF">BA724_14050</name>
</gene>
<accession>A0A1E7DJU7</accession>
<reference evidence="2 3" key="1">
    <citation type="submission" date="2016-06" db="EMBL/GenBank/DDBJ databases">
        <title>Domibacillus iocasae genome sequencing.</title>
        <authorList>
            <person name="Verma A."/>
            <person name="Pal Y."/>
            <person name="Ojha A.K."/>
            <person name="Krishnamurthi S."/>
        </authorList>
    </citation>
    <scope>NUCLEOTIDE SEQUENCE [LARGE SCALE GENOMIC DNA]</scope>
    <source>
        <strain evidence="2 3">DSM 29979</strain>
    </source>
</reference>
<evidence type="ECO:0000313" key="3">
    <source>
        <dbReference type="Proteomes" id="UP000095658"/>
    </source>
</evidence>
<protein>
    <submittedName>
        <fullName evidence="2">Uncharacterized protein</fullName>
    </submittedName>
</protein>
<dbReference type="Pfam" id="PF17332">
    <property type="entry name" value="DUF5592"/>
    <property type="match status" value="1"/>
</dbReference>
<name>A0A1E7DJU7_9BACI</name>
<sequence>MRTYRIPNEVASELKISRSIYLFDLFLIMSLILIRYITIPLVHSDFHMLYTLFLIAFGVFMIIRPKTNPKKRMYQAMYFSIVRKKDTYSSIDYSESE</sequence>
<keyword evidence="1" id="KW-1133">Transmembrane helix</keyword>
<comment type="caution">
    <text evidence="2">The sequence shown here is derived from an EMBL/GenBank/DDBJ whole genome shotgun (WGS) entry which is preliminary data.</text>
</comment>
<keyword evidence="3" id="KW-1185">Reference proteome</keyword>
<dbReference type="EMBL" id="MAMP01000026">
    <property type="protein sequence ID" value="OES43367.1"/>
    <property type="molecule type" value="Genomic_DNA"/>
</dbReference>
<evidence type="ECO:0000256" key="1">
    <source>
        <dbReference type="SAM" id="Phobius"/>
    </source>
</evidence>
<dbReference type="STRING" id="1714016.BA724_14050"/>
<dbReference type="AlphaFoldDB" id="A0A1E7DJU7"/>
<organism evidence="2 3">
    <name type="scientific">Domibacillus iocasae</name>
    <dbReference type="NCBI Taxonomy" id="1714016"/>
    <lineage>
        <taxon>Bacteria</taxon>
        <taxon>Bacillati</taxon>
        <taxon>Bacillota</taxon>
        <taxon>Bacilli</taxon>
        <taxon>Bacillales</taxon>
        <taxon>Bacillaceae</taxon>
        <taxon>Domibacillus</taxon>
    </lineage>
</organism>
<feature type="transmembrane region" description="Helical" evidence="1">
    <location>
        <begin position="47"/>
        <end position="63"/>
    </location>
</feature>
<dbReference type="RefSeq" id="WP_069939983.1">
    <property type="nucleotide sequence ID" value="NZ_MAMP01000026.1"/>
</dbReference>
<keyword evidence="1" id="KW-0812">Transmembrane</keyword>
<dbReference type="Proteomes" id="UP000095658">
    <property type="component" value="Unassembled WGS sequence"/>
</dbReference>